<evidence type="ECO:0000256" key="6">
    <source>
        <dbReference type="ARBA" id="ARBA00023274"/>
    </source>
</evidence>
<feature type="compositionally biased region" description="Polar residues" evidence="8">
    <location>
        <begin position="215"/>
        <end position="224"/>
    </location>
</feature>
<evidence type="ECO:0000256" key="2">
    <source>
        <dbReference type="ARBA" id="ARBA00010349"/>
    </source>
</evidence>
<feature type="region of interest" description="Disordered" evidence="8">
    <location>
        <begin position="182"/>
        <end position="224"/>
    </location>
</feature>
<dbReference type="AlphaFoldDB" id="A0A854QG10"/>
<accession>A0A854QG10</accession>
<evidence type="ECO:0000256" key="8">
    <source>
        <dbReference type="SAM" id="MobiDB-lite"/>
    </source>
</evidence>
<dbReference type="Pfam" id="PF02290">
    <property type="entry name" value="SRP14"/>
    <property type="match status" value="1"/>
</dbReference>
<dbReference type="GO" id="GO:0006614">
    <property type="term" value="P:SRP-dependent cotranslational protein targeting to membrane"/>
    <property type="evidence" value="ECO:0007669"/>
    <property type="project" value="UniProtKB-UniRule"/>
</dbReference>
<dbReference type="GO" id="GO:0008312">
    <property type="term" value="F:7S RNA binding"/>
    <property type="evidence" value="ECO:0007669"/>
    <property type="project" value="UniProtKB-UniRule"/>
</dbReference>
<dbReference type="FunFam" id="3.30.720.10:FF:000012">
    <property type="entry name" value="Unplaced genomic scaffold supercont2.12, whole genome shotgun sequence"/>
    <property type="match status" value="1"/>
</dbReference>
<feature type="compositionally biased region" description="Basic and acidic residues" evidence="8">
    <location>
        <begin position="202"/>
        <end position="213"/>
    </location>
</feature>
<keyword evidence="3 7" id="KW-0963">Cytoplasm</keyword>
<dbReference type="Gene3D" id="3.30.720.10">
    <property type="entry name" value="Signal recognition particle alu RNA binding heterodimer, srp9/1"/>
    <property type="match status" value="1"/>
</dbReference>
<comment type="subunit">
    <text evidence="7">Component of a fungal signal recognition particle (SRP) complex that consists of a 7SL RNA molecule (scR1) and at least six protein subunits: SRP72, SRP68, SRP54, SEC65, SRP21 and SRP14.</text>
</comment>
<dbReference type="GO" id="GO:0005786">
    <property type="term" value="C:signal recognition particle, endoplasmic reticulum targeting"/>
    <property type="evidence" value="ECO:0007669"/>
    <property type="project" value="UniProtKB-UniRule"/>
</dbReference>
<comment type="similarity">
    <text evidence="2 7">Belongs to the SRP14 family.</text>
</comment>
<dbReference type="PANTHER" id="PTHR12013">
    <property type="entry name" value="SIGNAL RECOGNITION PARTICLE 14 KD PROTEIN"/>
    <property type="match status" value="1"/>
</dbReference>
<name>A0A854QG10_CRYNE</name>
<keyword evidence="4 7" id="KW-0694">RNA-binding</keyword>
<evidence type="ECO:0000256" key="3">
    <source>
        <dbReference type="ARBA" id="ARBA00022490"/>
    </source>
</evidence>
<dbReference type="Proteomes" id="UP000199727">
    <property type="component" value="Unassembled WGS sequence"/>
</dbReference>
<dbReference type="InterPro" id="IPR003210">
    <property type="entry name" value="Signal_recog_particle_SRP14"/>
</dbReference>
<feature type="compositionally biased region" description="Basic residues" evidence="8">
    <location>
        <begin position="188"/>
        <end position="201"/>
    </location>
</feature>
<evidence type="ECO:0000313" key="9">
    <source>
        <dbReference type="EMBL" id="OXG23850.1"/>
    </source>
</evidence>
<keyword evidence="5 7" id="KW-0733">Signal recognition particle</keyword>
<feature type="region of interest" description="Disordered" evidence="8">
    <location>
        <begin position="93"/>
        <end position="112"/>
    </location>
</feature>
<sequence>MMRTIWGSDGGAKVYYVILFPPVLDLRWDIDIESSIVVSCQSNTISDTFELYRMPQNLVSPDEFLTKLGQCFSDPSSSSSVWLTHKRLTYSDDGDVQMNDEERENNGEGPEHEVLIRCTQGDNKFSARISASSLPSFHAAYGSLLKTSMAPLMRKRDKKKEKARAEALTKKRKELYVDVVIGNDGKRGKGRRQRQRKVAAQKKKESEREKLELRQAQQKASGDL</sequence>
<evidence type="ECO:0000256" key="5">
    <source>
        <dbReference type="ARBA" id="ARBA00023135"/>
    </source>
</evidence>
<evidence type="ECO:0000256" key="4">
    <source>
        <dbReference type="ARBA" id="ARBA00022884"/>
    </source>
</evidence>
<comment type="subcellular location">
    <subcellularLocation>
        <location evidence="1 7">Cytoplasm</location>
    </subcellularLocation>
</comment>
<dbReference type="SUPFAM" id="SSF54762">
    <property type="entry name" value="Signal recognition particle alu RNA binding heterodimer, SRP9/14"/>
    <property type="match status" value="1"/>
</dbReference>
<comment type="function">
    <text evidence="7">Component of the signal recognition particle (SRP) complex, a ribonucleoprotein complex that mediates the cotranslational targeting of secretory and membrane proteins to the endoplasmic reticulum (ER).</text>
</comment>
<evidence type="ECO:0000256" key="1">
    <source>
        <dbReference type="ARBA" id="ARBA00004496"/>
    </source>
</evidence>
<comment type="caution">
    <text evidence="9">The sequence shown here is derived from an EMBL/GenBank/DDBJ whole genome shotgun (WGS) entry which is preliminary data.</text>
</comment>
<dbReference type="EMBL" id="AMKT01000034">
    <property type="protein sequence ID" value="OXG23850.1"/>
    <property type="molecule type" value="Genomic_DNA"/>
</dbReference>
<reference evidence="9 10" key="1">
    <citation type="submission" date="2017-06" db="EMBL/GenBank/DDBJ databases">
        <title>Global population genomics of the pathogenic fungus Cryptococcus neoformans var. grubii.</title>
        <authorList>
            <person name="Cuomo C."/>
            <person name="Litvintseva A."/>
            <person name="Chen Y."/>
            <person name="Young S."/>
            <person name="Zeng Q."/>
            <person name="Chapman S."/>
            <person name="Gujja S."/>
            <person name="Saif S."/>
            <person name="Birren B."/>
        </authorList>
    </citation>
    <scope>NUCLEOTIDE SEQUENCE [LARGE SCALE GENOMIC DNA]</scope>
    <source>
        <strain evidence="9 10">Tu259-1</strain>
    </source>
</reference>
<evidence type="ECO:0000313" key="10">
    <source>
        <dbReference type="Proteomes" id="UP000199727"/>
    </source>
</evidence>
<gene>
    <name evidence="9" type="ORF">C361_02390</name>
</gene>
<dbReference type="OrthoDB" id="19209at2759"/>
<protein>
    <recommendedName>
        <fullName evidence="7">Signal recognition particle subunit SRP14</fullName>
    </recommendedName>
    <alternativeName>
        <fullName evidence="7">Signal recognition particle 14 kDa protein</fullName>
    </alternativeName>
</protein>
<dbReference type="InterPro" id="IPR009018">
    <property type="entry name" value="Signal_recog_particle_SRP9/14"/>
</dbReference>
<keyword evidence="6 7" id="KW-0687">Ribonucleoprotein</keyword>
<evidence type="ECO:0000256" key="7">
    <source>
        <dbReference type="RuleBase" id="RU368100"/>
    </source>
</evidence>
<organism evidence="9 10">
    <name type="scientific">Cryptococcus neoformans Tu259-1</name>
    <dbReference type="NCBI Taxonomy" id="1230072"/>
    <lineage>
        <taxon>Eukaryota</taxon>
        <taxon>Fungi</taxon>
        <taxon>Dikarya</taxon>
        <taxon>Basidiomycota</taxon>
        <taxon>Agaricomycotina</taxon>
        <taxon>Tremellomycetes</taxon>
        <taxon>Tremellales</taxon>
        <taxon>Cryptococcaceae</taxon>
        <taxon>Cryptococcus</taxon>
        <taxon>Cryptococcus neoformans species complex</taxon>
    </lineage>
</organism>
<dbReference type="GO" id="GO:0030942">
    <property type="term" value="F:endoplasmic reticulum signal peptide binding"/>
    <property type="evidence" value="ECO:0007669"/>
    <property type="project" value="UniProtKB-UniRule"/>
</dbReference>
<proteinExistence type="inferred from homology"/>
<feature type="compositionally biased region" description="Acidic residues" evidence="8">
    <location>
        <begin position="93"/>
        <end position="103"/>
    </location>
</feature>